<sequence length="217" mass="23686">MAFVNVPLLPTTQRRAHSAVTCSATPPTPQQRVSRRDLLSGAAAVTAALLAAALPSPASANIGKGLERAFSKVLFPKVGFNAPDALKPSENIVDKSVIETKEGQAALKKLKEYDTKIAQLYLQFKENPQLDLTPSVRNLVSISELRNALNVVNEAIDEQSQTETDKIVRGIIQDISELEVAAVLKKGGQRTPKKIDRTADWFEKITGDFTRLLSFYS</sequence>
<gene>
    <name evidence="1" type="ORF">BWQ96_03802</name>
</gene>
<comment type="caution">
    <text evidence="1">The sequence shown here is derived from an EMBL/GenBank/DDBJ whole genome shotgun (WGS) entry which is preliminary data.</text>
</comment>
<evidence type="ECO:0000313" key="2">
    <source>
        <dbReference type="Proteomes" id="UP000247409"/>
    </source>
</evidence>
<keyword evidence="2" id="KW-1185">Reference proteome</keyword>
<dbReference type="InterPro" id="IPR006311">
    <property type="entry name" value="TAT_signal"/>
</dbReference>
<dbReference type="OrthoDB" id="188983at2759"/>
<reference evidence="1 2" key="1">
    <citation type="journal article" date="2018" name="Mol. Biol. Evol.">
        <title>Analysis of the draft genome of the red seaweed Gracilariopsis chorda provides insights into genome size evolution in Rhodophyta.</title>
        <authorList>
            <person name="Lee J."/>
            <person name="Yang E.C."/>
            <person name="Graf L."/>
            <person name="Yang J.H."/>
            <person name="Qiu H."/>
            <person name="Zel Zion U."/>
            <person name="Chan C.X."/>
            <person name="Stephens T.G."/>
            <person name="Weber A.P.M."/>
            <person name="Boo G.H."/>
            <person name="Boo S.M."/>
            <person name="Kim K.M."/>
            <person name="Shin Y."/>
            <person name="Jung M."/>
            <person name="Lee S.J."/>
            <person name="Yim H.S."/>
            <person name="Lee J.H."/>
            <person name="Bhattacharya D."/>
            <person name="Yoon H.S."/>
        </authorList>
    </citation>
    <scope>NUCLEOTIDE SEQUENCE [LARGE SCALE GENOMIC DNA]</scope>
    <source>
        <strain evidence="1 2">SKKU-2015</strain>
        <tissue evidence="1">Whole body</tissue>
    </source>
</reference>
<dbReference type="AlphaFoldDB" id="A0A2V3IW91"/>
<name>A0A2V3IW91_9FLOR</name>
<dbReference type="InterPro" id="IPR019546">
    <property type="entry name" value="TAT_signal_bac_arc"/>
</dbReference>
<evidence type="ECO:0000313" key="1">
    <source>
        <dbReference type="EMBL" id="PXF46408.1"/>
    </source>
</evidence>
<protein>
    <submittedName>
        <fullName evidence="1">Uncharacterized protein</fullName>
    </submittedName>
</protein>
<organism evidence="1 2">
    <name type="scientific">Gracilariopsis chorda</name>
    <dbReference type="NCBI Taxonomy" id="448386"/>
    <lineage>
        <taxon>Eukaryota</taxon>
        <taxon>Rhodophyta</taxon>
        <taxon>Florideophyceae</taxon>
        <taxon>Rhodymeniophycidae</taxon>
        <taxon>Gracilariales</taxon>
        <taxon>Gracilariaceae</taxon>
        <taxon>Gracilariopsis</taxon>
    </lineage>
</organism>
<dbReference type="NCBIfam" id="TIGR01409">
    <property type="entry name" value="TAT_signal_seq"/>
    <property type="match status" value="1"/>
</dbReference>
<dbReference type="PROSITE" id="PS51318">
    <property type="entry name" value="TAT"/>
    <property type="match status" value="1"/>
</dbReference>
<dbReference type="EMBL" id="NBIV01000039">
    <property type="protein sequence ID" value="PXF46408.1"/>
    <property type="molecule type" value="Genomic_DNA"/>
</dbReference>
<dbReference type="Proteomes" id="UP000247409">
    <property type="component" value="Unassembled WGS sequence"/>
</dbReference>
<proteinExistence type="predicted"/>
<accession>A0A2V3IW91</accession>